<keyword evidence="7" id="KW-0788">Thiol protease</keyword>
<evidence type="ECO:0000313" key="11">
    <source>
        <dbReference type="Proteomes" id="UP000188354"/>
    </source>
</evidence>
<dbReference type="InterPro" id="IPR057372">
    <property type="entry name" value="Ubiquitin_UBP8/5"/>
</dbReference>
<dbReference type="Gene3D" id="3.90.70.10">
    <property type="entry name" value="Cysteine proteinases"/>
    <property type="match status" value="2"/>
</dbReference>
<dbReference type="PANTHER" id="PTHR21646:SF24">
    <property type="entry name" value="UBIQUITIN CARBOXYL-TERMINAL HYDROLASE"/>
    <property type="match status" value="1"/>
</dbReference>
<dbReference type="InterPro" id="IPR001394">
    <property type="entry name" value="Peptidase_C19_UCH"/>
</dbReference>
<dbReference type="SUPFAM" id="SSF54001">
    <property type="entry name" value="Cysteine proteinases"/>
    <property type="match status" value="1"/>
</dbReference>
<dbReference type="InterPro" id="IPR028889">
    <property type="entry name" value="USP"/>
</dbReference>
<feature type="compositionally biased region" description="Polar residues" evidence="8">
    <location>
        <begin position="486"/>
        <end position="504"/>
    </location>
</feature>
<keyword evidence="6" id="KW-0378">Hydrolase</keyword>
<evidence type="ECO:0000256" key="1">
    <source>
        <dbReference type="ARBA" id="ARBA00000707"/>
    </source>
</evidence>
<name>A0A4P1RD63_LUPAN</name>
<dbReference type="InterPro" id="IPR018200">
    <property type="entry name" value="USP_CS"/>
</dbReference>
<dbReference type="GO" id="GO:0006508">
    <property type="term" value="P:proteolysis"/>
    <property type="evidence" value="ECO:0007669"/>
    <property type="project" value="UniProtKB-KW"/>
</dbReference>
<evidence type="ECO:0000256" key="3">
    <source>
        <dbReference type="ARBA" id="ARBA00012759"/>
    </source>
</evidence>
<dbReference type="PANTHER" id="PTHR21646">
    <property type="entry name" value="UBIQUITIN CARBOXYL-TERMINAL HYDROLASE"/>
    <property type="match status" value="1"/>
</dbReference>
<dbReference type="InterPro" id="IPR050185">
    <property type="entry name" value="Ub_carboxyl-term_hydrolase"/>
</dbReference>
<dbReference type="PROSITE" id="PS50235">
    <property type="entry name" value="USP_3"/>
    <property type="match status" value="1"/>
</dbReference>
<evidence type="ECO:0000259" key="9">
    <source>
        <dbReference type="PROSITE" id="PS50235"/>
    </source>
</evidence>
<sequence>MDSSVSEDCSHNNTTQSLNDQQVYLVPHRWWKNAHDSMPVDSDEKKGFCIMLHQRGEDLPHNRANGKVGVSGRDFALVSGEMWLQALKWHSDSKSATKDEKVFLAIDDDMSDVYPLQLRLSVQNETNSLGVRISKKDNTVELFKRSCKVFCVDTEMLRTWNFSGQTTLFFGDDKSKVLTDFQRQSEENNDSSGSINGNSLTLSLHPGEAGSLGLTGFQNLGNTCFMNSALQCLARTPKLVDYFLDEYGREINHDNPLGMEGEIALAFGDLLRKLWAPGASPVAPKNFKSKLAKFAPQFSGFNQHDSQEFLAFLLDGLHEDLNRVKRKPYVEVKDGDGRPDEEVADEYWHNHLARNDSIIVDLCQVSRTVLEVYSSCIIRFLEDPSDSLSLIRDADRLVAYRFKKDSRVGPSVVFMNQQMEGQNIHGRSTPNWKAFGIPIVAKLCNITDGSDLRNFHLNLLSPFRILNEEPSWDFEASKETEENATMEGTTTPSLGSNVNGSDSPSDGGLEFYITDEKGSVKVSKTLMNEPLVMNGELRRLHVLFLEAFLQEESLGPEDMRYCPGCKKHRQASKKLDLCRLPEVLVIHLKRFQYSRFMKNKLETYVDFPVDNLDLSSYISYGNDKPYRYMLYAISNHYGSMGGGHCTAFVHHGGDQWYDFDDSHVHPVSKEKIKSASAYVLFYRRLFE</sequence>
<proteinExistence type="inferred from homology"/>
<feature type="domain" description="USP" evidence="9">
    <location>
        <begin position="215"/>
        <end position="685"/>
    </location>
</feature>
<dbReference type="PROSITE" id="PS00972">
    <property type="entry name" value="USP_1"/>
    <property type="match status" value="1"/>
</dbReference>
<evidence type="ECO:0000313" key="10">
    <source>
        <dbReference type="EMBL" id="OIW08453.1"/>
    </source>
</evidence>
<dbReference type="Pfam" id="PF00443">
    <property type="entry name" value="UCH"/>
    <property type="match status" value="1"/>
</dbReference>
<evidence type="ECO:0000256" key="6">
    <source>
        <dbReference type="ARBA" id="ARBA00022801"/>
    </source>
</evidence>
<keyword evidence="4" id="KW-0645">Protease</keyword>
<dbReference type="Pfam" id="PF25242">
    <property type="entry name" value="Ubiquitin_UBP8"/>
    <property type="match status" value="1"/>
</dbReference>
<dbReference type="GO" id="GO:0016579">
    <property type="term" value="P:protein deubiquitination"/>
    <property type="evidence" value="ECO:0007669"/>
    <property type="project" value="InterPro"/>
</dbReference>
<dbReference type="Gramene" id="OIW08453">
    <property type="protein sequence ID" value="OIW08453"/>
    <property type="gene ID" value="TanjilG_03129"/>
</dbReference>
<comment type="similarity">
    <text evidence="2">Belongs to the peptidase C19 family.</text>
</comment>
<gene>
    <name evidence="10" type="ORF">TanjilG_03129</name>
</gene>
<evidence type="ECO:0000256" key="7">
    <source>
        <dbReference type="ARBA" id="ARBA00022807"/>
    </source>
</evidence>
<comment type="catalytic activity">
    <reaction evidence="1">
        <text>Thiol-dependent hydrolysis of ester, thioester, amide, peptide and isopeptide bonds formed by the C-terminal Gly of ubiquitin (a 76-residue protein attached to proteins as an intracellular targeting signal).</text>
        <dbReference type="EC" id="3.4.19.12"/>
    </reaction>
</comment>
<feature type="region of interest" description="Disordered" evidence="8">
    <location>
        <begin position="477"/>
        <end position="505"/>
    </location>
</feature>
<evidence type="ECO:0000256" key="4">
    <source>
        <dbReference type="ARBA" id="ARBA00022670"/>
    </source>
</evidence>
<dbReference type="STRING" id="3871.A0A4P1RD63"/>
<evidence type="ECO:0000256" key="5">
    <source>
        <dbReference type="ARBA" id="ARBA00022786"/>
    </source>
</evidence>
<dbReference type="EMBL" id="CM007367">
    <property type="protein sequence ID" value="OIW08453.1"/>
    <property type="molecule type" value="Genomic_DNA"/>
</dbReference>
<dbReference type="InterPro" id="IPR038765">
    <property type="entry name" value="Papain-like_cys_pep_sf"/>
</dbReference>
<dbReference type="EC" id="3.4.19.12" evidence="3"/>
<dbReference type="GO" id="GO:0004843">
    <property type="term" value="F:cysteine-type deubiquitinase activity"/>
    <property type="evidence" value="ECO:0007669"/>
    <property type="project" value="UniProtKB-EC"/>
</dbReference>
<dbReference type="AlphaFoldDB" id="A0A4P1RD63"/>
<dbReference type="Proteomes" id="UP000188354">
    <property type="component" value="Chromosome LG07"/>
</dbReference>
<organism evidence="10 11">
    <name type="scientific">Lupinus angustifolius</name>
    <name type="common">Narrow-leaved blue lupine</name>
    <dbReference type="NCBI Taxonomy" id="3871"/>
    <lineage>
        <taxon>Eukaryota</taxon>
        <taxon>Viridiplantae</taxon>
        <taxon>Streptophyta</taxon>
        <taxon>Embryophyta</taxon>
        <taxon>Tracheophyta</taxon>
        <taxon>Spermatophyta</taxon>
        <taxon>Magnoliopsida</taxon>
        <taxon>eudicotyledons</taxon>
        <taxon>Gunneridae</taxon>
        <taxon>Pentapetalae</taxon>
        <taxon>rosids</taxon>
        <taxon>fabids</taxon>
        <taxon>Fabales</taxon>
        <taxon>Fabaceae</taxon>
        <taxon>Papilionoideae</taxon>
        <taxon>50 kb inversion clade</taxon>
        <taxon>genistoids sensu lato</taxon>
        <taxon>core genistoids</taxon>
        <taxon>Genisteae</taxon>
        <taxon>Lupinus</taxon>
    </lineage>
</organism>
<protein>
    <recommendedName>
        <fullName evidence="3">ubiquitinyl hydrolase 1</fullName>
        <ecNumber evidence="3">3.4.19.12</ecNumber>
    </recommendedName>
</protein>
<reference evidence="10 11" key="1">
    <citation type="journal article" date="2017" name="Plant Biotechnol. J.">
        <title>A comprehensive draft genome sequence for lupin (Lupinus angustifolius), an emerging health food: insights into plant-microbe interactions and legume evolution.</title>
        <authorList>
            <person name="Hane J.K."/>
            <person name="Ming Y."/>
            <person name="Kamphuis L.G."/>
            <person name="Nelson M.N."/>
            <person name="Garg G."/>
            <person name="Atkins C.A."/>
            <person name="Bayer P.E."/>
            <person name="Bravo A."/>
            <person name="Bringans S."/>
            <person name="Cannon S."/>
            <person name="Edwards D."/>
            <person name="Foley R."/>
            <person name="Gao L.L."/>
            <person name="Harrison M.J."/>
            <person name="Huang W."/>
            <person name="Hurgobin B."/>
            <person name="Li S."/>
            <person name="Liu C.W."/>
            <person name="McGrath A."/>
            <person name="Morahan G."/>
            <person name="Murray J."/>
            <person name="Weller J."/>
            <person name="Jian J."/>
            <person name="Singh K.B."/>
        </authorList>
    </citation>
    <scope>NUCLEOTIDE SEQUENCE [LARGE SCALE GENOMIC DNA]</scope>
    <source>
        <strain evidence="11">cv. Tanjil</strain>
        <tissue evidence="10">Whole plant</tissue>
    </source>
</reference>
<evidence type="ECO:0000256" key="8">
    <source>
        <dbReference type="SAM" id="MobiDB-lite"/>
    </source>
</evidence>
<keyword evidence="5" id="KW-0833">Ubl conjugation pathway</keyword>
<evidence type="ECO:0000256" key="2">
    <source>
        <dbReference type="ARBA" id="ARBA00009085"/>
    </source>
</evidence>
<keyword evidence="11" id="KW-1185">Reference proteome</keyword>
<accession>A0A4P1RD63</accession>
<dbReference type="CDD" id="cd02674">
    <property type="entry name" value="Peptidase_C19R"/>
    <property type="match status" value="1"/>
</dbReference>